<dbReference type="Proteomes" id="UP000815325">
    <property type="component" value="Unassembled WGS sequence"/>
</dbReference>
<keyword evidence="2" id="KW-1185">Reference proteome</keyword>
<proteinExistence type="predicted"/>
<dbReference type="EMBL" id="MU069719">
    <property type="protein sequence ID" value="KAF5835166.1"/>
    <property type="molecule type" value="Genomic_DNA"/>
</dbReference>
<protein>
    <submittedName>
        <fullName evidence="1">Uncharacterized protein</fullName>
    </submittedName>
</protein>
<comment type="caution">
    <text evidence="1">The sequence shown here is derived from an EMBL/GenBank/DDBJ whole genome shotgun (WGS) entry which is preliminary data.</text>
</comment>
<evidence type="ECO:0000313" key="1">
    <source>
        <dbReference type="EMBL" id="KAF5835166.1"/>
    </source>
</evidence>
<sequence>MELSSPITHVLEHGRRLDRLASKMRAIESVVDKINLAIKGAPPILPAEDEGVNPEDTY</sequence>
<reference evidence="1" key="1">
    <citation type="submission" date="2017-08" db="EMBL/GenBank/DDBJ databases">
        <authorList>
            <person name="Polle J.E."/>
            <person name="Barry K."/>
            <person name="Cushman J."/>
            <person name="Schmutz J."/>
            <person name="Tran D."/>
            <person name="Hathwaick L.T."/>
            <person name="Yim W.C."/>
            <person name="Jenkins J."/>
            <person name="Mckie-Krisberg Z.M."/>
            <person name="Prochnik S."/>
            <person name="Lindquist E."/>
            <person name="Dockter R.B."/>
            <person name="Adam C."/>
            <person name="Molina H."/>
            <person name="Bunkerborg J."/>
            <person name="Jin E."/>
            <person name="Buchheim M."/>
            <person name="Magnuson J."/>
        </authorList>
    </citation>
    <scope>NUCLEOTIDE SEQUENCE</scope>
    <source>
        <strain evidence="1">CCAP 19/18</strain>
    </source>
</reference>
<organism evidence="1 2">
    <name type="scientific">Dunaliella salina</name>
    <name type="common">Green alga</name>
    <name type="synonym">Protococcus salinus</name>
    <dbReference type="NCBI Taxonomy" id="3046"/>
    <lineage>
        <taxon>Eukaryota</taxon>
        <taxon>Viridiplantae</taxon>
        <taxon>Chlorophyta</taxon>
        <taxon>core chlorophytes</taxon>
        <taxon>Chlorophyceae</taxon>
        <taxon>CS clade</taxon>
        <taxon>Chlamydomonadales</taxon>
        <taxon>Dunaliellaceae</taxon>
        <taxon>Dunaliella</taxon>
    </lineage>
</organism>
<evidence type="ECO:0000313" key="2">
    <source>
        <dbReference type="Proteomes" id="UP000815325"/>
    </source>
</evidence>
<accession>A0ABQ7GKR6</accession>
<gene>
    <name evidence="1" type="ORF">DUNSADRAFT_7795</name>
</gene>
<name>A0ABQ7GKR6_DUNSA</name>